<keyword evidence="4" id="KW-1185">Reference proteome</keyword>
<feature type="compositionally biased region" description="Low complexity" evidence="1">
    <location>
        <begin position="11"/>
        <end position="22"/>
    </location>
</feature>
<accession>A0ABQ4LY38</accession>
<dbReference type="InterPro" id="IPR024207">
    <property type="entry name" value="CotJB_dom"/>
</dbReference>
<feature type="domain" description="Protein CotJB" evidence="2">
    <location>
        <begin position="79"/>
        <end position="154"/>
    </location>
</feature>
<proteinExistence type="predicted"/>
<feature type="compositionally biased region" description="Basic and acidic residues" evidence="1">
    <location>
        <begin position="24"/>
        <end position="38"/>
    </location>
</feature>
<evidence type="ECO:0000313" key="4">
    <source>
        <dbReference type="Proteomes" id="UP000680638"/>
    </source>
</evidence>
<gene>
    <name evidence="3" type="ORF">J21TS3_28690</name>
</gene>
<evidence type="ECO:0000313" key="3">
    <source>
        <dbReference type="EMBL" id="GIO68048.1"/>
    </source>
</evidence>
<dbReference type="EMBL" id="BORW01000014">
    <property type="protein sequence ID" value="GIO68048.1"/>
    <property type="molecule type" value="Genomic_DNA"/>
</dbReference>
<comment type="caution">
    <text evidence="3">The sequence shown here is derived from an EMBL/GenBank/DDBJ whole genome shotgun (WGS) entry which is preliminary data.</text>
</comment>
<evidence type="ECO:0000256" key="1">
    <source>
        <dbReference type="SAM" id="MobiDB-lite"/>
    </source>
</evidence>
<protein>
    <recommendedName>
        <fullName evidence="2">Protein CotJB domain-containing protein</fullName>
    </recommendedName>
</protein>
<reference evidence="3 4" key="1">
    <citation type="submission" date="2021-03" db="EMBL/GenBank/DDBJ databases">
        <title>Antimicrobial resistance genes in bacteria isolated from Japanese honey, and their potential for conferring macrolide and lincosamide resistance in the American foulbrood pathogen Paenibacillus larvae.</title>
        <authorList>
            <person name="Okamoto M."/>
            <person name="Kumagai M."/>
            <person name="Kanamori H."/>
            <person name="Takamatsu D."/>
        </authorList>
    </citation>
    <scope>NUCLEOTIDE SEQUENCE [LARGE SCALE GENOMIC DNA]</scope>
    <source>
        <strain evidence="3 4">J21TS3</strain>
    </source>
</reference>
<feature type="region of interest" description="Disordered" evidence="1">
    <location>
        <begin position="1"/>
        <end position="68"/>
    </location>
</feature>
<sequence length="155" mass="17677">MSEQGIPRNSGPANGPGHVGPAHAHHENAGPAHHEHENIGPAHHAHENVGPAHHHMHENVGPAGMKPETKGTVDRQYYELLEQLQVIDFALVELNLYLDTHPDDLKRIEQYNRLAQERIPLVRKFQELYGPLMHFGHAYSKFPFEWPEAPWPWQV</sequence>
<dbReference type="Pfam" id="PF12652">
    <property type="entry name" value="CotJB"/>
    <property type="match status" value="1"/>
</dbReference>
<evidence type="ECO:0000259" key="2">
    <source>
        <dbReference type="Pfam" id="PF12652"/>
    </source>
</evidence>
<dbReference type="Proteomes" id="UP000680638">
    <property type="component" value="Unassembled WGS sequence"/>
</dbReference>
<organism evidence="3 4">
    <name type="scientific">Paenibacillus cookii</name>
    <dbReference type="NCBI Taxonomy" id="157839"/>
    <lineage>
        <taxon>Bacteria</taxon>
        <taxon>Bacillati</taxon>
        <taxon>Bacillota</taxon>
        <taxon>Bacilli</taxon>
        <taxon>Bacillales</taxon>
        <taxon>Paenibacillaceae</taxon>
        <taxon>Paenibacillus</taxon>
    </lineage>
</organism>
<name>A0ABQ4LY38_9BACL</name>
<dbReference type="RefSeq" id="WP_281422507.1">
    <property type="nucleotide sequence ID" value="NZ_BORW01000014.1"/>
</dbReference>